<reference evidence="1 2" key="1">
    <citation type="submission" date="2019-09" db="EMBL/GenBank/DDBJ databases">
        <authorList>
            <person name="Geng P."/>
            <person name="Wan X."/>
            <person name="Zhou G."/>
            <person name="Yuan Z."/>
            <person name="Hu X."/>
        </authorList>
    </citation>
    <scope>NUCLEOTIDE SEQUENCE [LARGE SCALE GENOMIC DNA]</scope>
    <source>
        <strain evidence="1 2">EFR-4</strain>
    </source>
</reference>
<evidence type="ECO:0000313" key="2">
    <source>
        <dbReference type="Proteomes" id="UP000325411"/>
    </source>
</evidence>
<name>A0A5M9GK16_9BACI</name>
<organism evidence="1 2">
    <name type="scientific">Bacillus paranthracis</name>
    <dbReference type="NCBI Taxonomy" id="2026186"/>
    <lineage>
        <taxon>Bacteria</taxon>
        <taxon>Bacillati</taxon>
        <taxon>Bacillota</taxon>
        <taxon>Bacilli</taxon>
        <taxon>Bacillales</taxon>
        <taxon>Bacillaceae</taxon>
        <taxon>Bacillus</taxon>
        <taxon>Bacillus cereus group</taxon>
    </lineage>
</organism>
<accession>A0A5M9GK16</accession>
<protein>
    <submittedName>
        <fullName evidence="1">Uncharacterized protein</fullName>
    </submittedName>
</protein>
<dbReference type="Proteomes" id="UP000325411">
    <property type="component" value="Unassembled WGS sequence"/>
</dbReference>
<dbReference type="RefSeq" id="WP_153623566.1">
    <property type="nucleotide sequence ID" value="NZ_CP064082.1"/>
</dbReference>
<dbReference type="EMBL" id="VXCE01000044">
    <property type="protein sequence ID" value="KAA8473028.1"/>
    <property type="molecule type" value="Genomic_DNA"/>
</dbReference>
<proteinExistence type="predicted"/>
<sequence length="101" mass="11524">MKNEMLRKHIEDMNFEEVNANSIRIEQIEKLESKKGIVCPTNTTDLWISRNLSVVDVIGIPTVMESTSEYMILDSFGVLIWSGNAAEIVSYIQGFIEEKEL</sequence>
<evidence type="ECO:0000313" key="1">
    <source>
        <dbReference type="EMBL" id="KAA8473028.1"/>
    </source>
</evidence>
<dbReference type="AlphaFoldDB" id="A0A5M9GK16"/>
<comment type="caution">
    <text evidence="1">The sequence shown here is derived from an EMBL/GenBank/DDBJ whole genome shotgun (WGS) entry which is preliminary data.</text>
</comment>
<gene>
    <name evidence="1" type="ORF">FYW06_28010</name>
</gene>